<sequence length="682" mass="73312">MTPPVEARGDDEAGSANGDSTPPRLPCVEMMRGRPIEAQEGSQSWNRARAGGSGEPHGRAEAPENENGVSKRVERWLWAWSLGEVSSQNSRDSSRKAIEVGRSIAPESTTRQAVEVKKIEAAKLLSWSREEWRMGKRKRRREMDGGWDGRNTQSLGGATALQRVRHPAVGAAARIQERALERSFAGWPPGWDGWGMGWPSRALAPGLGWAAGPGARWRWCRCWCRCWRWVQARHGAEMLAAAGRAQAQRSEQPPLALSPIADKRRDGTLLVSGPAVVDASGRSPRPGRQDGQQRQHEEGGGVSSAGWEGTAGCALVQRSNGGPECEGATGPPTRGEEKRGPPGHRANTPPPLTVCPPTGPTAREIAARHTHTGTPAIRPPQASKDALVAGRIDEGIRGRRPHRPRCRGCLRRPAAASLKVAVPGVGSELQVEQGPGRARRPVGTSWHQRRQRERIIDSGCLVSVEAGKVGQVGGQKTHTLPVLYGTVQPMAVTFKLHRRCEYPSRAAISRATDGADAGRAVCVQAEVQRDGTVRCGMIDLHVTVLGRPSFSSSSRRRGSIRTVLTLAVAQAHDGRWLLARHSRGGPAMSIRADQQCDANPHAHAHAHAHAAVRIPRANRYCPLAPSGKLPVVGVRSVVLASEGTDVYVHNTLLYQFRATEALVVAGSGGAATLPRDTVPTDT</sequence>
<evidence type="ECO:0000256" key="1">
    <source>
        <dbReference type="SAM" id="MobiDB-lite"/>
    </source>
</evidence>
<feature type="region of interest" description="Disordered" evidence="1">
    <location>
        <begin position="1"/>
        <end position="68"/>
    </location>
</feature>
<proteinExistence type="predicted"/>
<evidence type="ECO:0000313" key="2">
    <source>
        <dbReference type="EMBL" id="KAK4089594.1"/>
    </source>
</evidence>
<name>A0ABR0BZR7_PURLI</name>
<feature type="region of interest" description="Disordered" evidence="1">
    <location>
        <begin position="245"/>
        <end position="356"/>
    </location>
</feature>
<keyword evidence="3" id="KW-1185">Reference proteome</keyword>
<evidence type="ECO:0000313" key="3">
    <source>
        <dbReference type="Proteomes" id="UP001287286"/>
    </source>
</evidence>
<comment type="caution">
    <text evidence="2">The sequence shown here is derived from an EMBL/GenBank/DDBJ whole genome shotgun (WGS) entry which is preliminary data.</text>
</comment>
<organism evidence="2 3">
    <name type="scientific">Purpureocillium lilacinum</name>
    <name type="common">Paecilomyces lilacinus</name>
    <dbReference type="NCBI Taxonomy" id="33203"/>
    <lineage>
        <taxon>Eukaryota</taxon>
        <taxon>Fungi</taxon>
        <taxon>Dikarya</taxon>
        <taxon>Ascomycota</taxon>
        <taxon>Pezizomycotina</taxon>
        <taxon>Sordariomycetes</taxon>
        <taxon>Hypocreomycetidae</taxon>
        <taxon>Hypocreales</taxon>
        <taxon>Ophiocordycipitaceae</taxon>
        <taxon>Purpureocillium</taxon>
    </lineage>
</organism>
<accession>A0ABR0BZR7</accession>
<reference evidence="2 3" key="1">
    <citation type="journal article" date="2024" name="Microbiol. Resour. Announc.">
        <title>Genome annotations for the ascomycete fungi Trichoderma harzianum, Trichoderma aggressivum, and Purpureocillium lilacinum.</title>
        <authorList>
            <person name="Beijen E.P.W."/>
            <person name="Ohm R.A."/>
        </authorList>
    </citation>
    <scope>NUCLEOTIDE SEQUENCE [LARGE SCALE GENOMIC DNA]</scope>
    <source>
        <strain evidence="2 3">CBS 150709</strain>
    </source>
</reference>
<dbReference type="Proteomes" id="UP001287286">
    <property type="component" value="Unassembled WGS sequence"/>
</dbReference>
<protein>
    <submittedName>
        <fullName evidence="2">Uncharacterized protein</fullName>
    </submittedName>
</protein>
<dbReference type="EMBL" id="JAWRVI010000019">
    <property type="protein sequence ID" value="KAK4089594.1"/>
    <property type="molecule type" value="Genomic_DNA"/>
</dbReference>
<gene>
    <name evidence="2" type="ORF">Purlil1_6163</name>
</gene>
<feature type="compositionally biased region" description="Basic and acidic residues" evidence="1">
    <location>
        <begin position="287"/>
        <end position="299"/>
    </location>
</feature>